<gene>
    <name evidence="2" type="ORF">Air01nite_72840</name>
</gene>
<feature type="compositionally biased region" description="Polar residues" evidence="1">
    <location>
        <begin position="1"/>
        <end position="10"/>
    </location>
</feature>
<dbReference type="EMBL" id="BONC01000092">
    <property type="protein sequence ID" value="GIF61189.1"/>
    <property type="molecule type" value="Genomic_DNA"/>
</dbReference>
<accession>A0ABQ4CEI9</accession>
<reference evidence="2 3" key="1">
    <citation type="submission" date="2021-01" db="EMBL/GenBank/DDBJ databases">
        <title>Whole genome shotgun sequence of Asanoa iriomotensis NBRC 100142.</title>
        <authorList>
            <person name="Komaki H."/>
            <person name="Tamura T."/>
        </authorList>
    </citation>
    <scope>NUCLEOTIDE SEQUENCE [LARGE SCALE GENOMIC DNA]</scope>
    <source>
        <strain evidence="2 3">NBRC 100142</strain>
    </source>
</reference>
<feature type="region of interest" description="Disordered" evidence="1">
    <location>
        <begin position="1"/>
        <end position="38"/>
    </location>
</feature>
<comment type="caution">
    <text evidence="2">The sequence shown here is derived from an EMBL/GenBank/DDBJ whole genome shotgun (WGS) entry which is preliminary data.</text>
</comment>
<evidence type="ECO:0000313" key="3">
    <source>
        <dbReference type="Proteomes" id="UP000624325"/>
    </source>
</evidence>
<evidence type="ECO:0000313" key="2">
    <source>
        <dbReference type="EMBL" id="GIF61189.1"/>
    </source>
</evidence>
<feature type="region of interest" description="Disordered" evidence="1">
    <location>
        <begin position="136"/>
        <end position="155"/>
    </location>
</feature>
<organism evidence="2 3">
    <name type="scientific">Asanoa iriomotensis</name>
    <dbReference type="NCBI Taxonomy" id="234613"/>
    <lineage>
        <taxon>Bacteria</taxon>
        <taxon>Bacillati</taxon>
        <taxon>Actinomycetota</taxon>
        <taxon>Actinomycetes</taxon>
        <taxon>Micromonosporales</taxon>
        <taxon>Micromonosporaceae</taxon>
        <taxon>Asanoa</taxon>
    </lineage>
</organism>
<sequence length="155" mass="17107">MITLLASNRPEQPHTITRRRPGSAASDHEPAVANGYPVLPRPTRCAHYAVRKRGSHGIGQGVLRHAPAPTGTHMPRRFRREHLDQVASGRQNAFVHTNGRRTANASTIEGAKQRRPDSHAHVDMDTRHRASGPITTRRIAAPRPPATTDRLDQVV</sequence>
<proteinExistence type="predicted"/>
<dbReference type="Proteomes" id="UP000624325">
    <property type="component" value="Unassembled WGS sequence"/>
</dbReference>
<evidence type="ECO:0000256" key="1">
    <source>
        <dbReference type="SAM" id="MobiDB-lite"/>
    </source>
</evidence>
<keyword evidence="3" id="KW-1185">Reference proteome</keyword>
<protein>
    <submittedName>
        <fullName evidence="2">Uncharacterized protein</fullName>
    </submittedName>
</protein>
<name>A0ABQ4CEI9_9ACTN</name>